<comment type="caution">
    <text evidence="2">The sequence shown here is derived from an EMBL/GenBank/DDBJ whole genome shotgun (WGS) entry which is preliminary data.</text>
</comment>
<accession>A0A317V9L2</accession>
<dbReference type="EMBL" id="MSFK01000038">
    <property type="protein sequence ID" value="PWY70876.1"/>
    <property type="molecule type" value="Genomic_DNA"/>
</dbReference>
<proteinExistence type="predicted"/>
<sequence>MGTSGDGVFRMQKRAAILVTGSFKSMAAAVFHIELHFLPMNWLIQQTIEDLIRVQTGPTMAQLEGARARRNAAPIKLESMTPLEALKRCRSAISDPILWQRISKRNQQSASERARWSGNPWGSRLQVPR</sequence>
<evidence type="ECO:0000313" key="2">
    <source>
        <dbReference type="EMBL" id="PWY70876.1"/>
    </source>
</evidence>
<organism evidence="2 3">
    <name type="scientific">Aspergillus sclerotioniger CBS 115572</name>
    <dbReference type="NCBI Taxonomy" id="1450535"/>
    <lineage>
        <taxon>Eukaryota</taxon>
        <taxon>Fungi</taxon>
        <taxon>Dikarya</taxon>
        <taxon>Ascomycota</taxon>
        <taxon>Pezizomycotina</taxon>
        <taxon>Eurotiomycetes</taxon>
        <taxon>Eurotiomycetidae</taxon>
        <taxon>Eurotiales</taxon>
        <taxon>Aspergillaceae</taxon>
        <taxon>Aspergillus</taxon>
        <taxon>Aspergillus subgen. Circumdati</taxon>
    </lineage>
</organism>
<reference evidence="2 3" key="1">
    <citation type="submission" date="2016-12" db="EMBL/GenBank/DDBJ databases">
        <title>The genomes of Aspergillus section Nigri reveals drivers in fungal speciation.</title>
        <authorList>
            <consortium name="DOE Joint Genome Institute"/>
            <person name="Vesth T.C."/>
            <person name="Nybo J."/>
            <person name="Theobald S."/>
            <person name="Brandl J."/>
            <person name="Frisvad J.C."/>
            <person name="Nielsen K.F."/>
            <person name="Lyhne E.K."/>
            <person name="Kogle M.E."/>
            <person name="Kuo A."/>
            <person name="Riley R."/>
            <person name="Clum A."/>
            <person name="Nolan M."/>
            <person name="Lipzen A."/>
            <person name="Salamov A."/>
            <person name="Henrissat B."/>
            <person name="Wiebenga A."/>
            <person name="De Vries R.P."/>
            <person name="Grigoriev I.V."/>
            <person name="Mortensen U.H."/>
            <person name="Andersen M.R."/>
            <person name="Baker S.E."/>
        </authorList>
    </citation>
    <scope>NUCLEOTIDE SEQUENCE [LARGE SCALE GENOMIC DNA]</scope>
    <source>
        <strain evidence="2 3">CBS 115572</strain>
    </source>
</reference>
<keyword evidence="3" id="KW-1185">Reference proteome</keyword>
<dbReference type="RefSeq" id="XP_025462770.1">
    <property type="nucleotide sequence ID" value="XM_025606537.1"/>
</dbReference>
<gene>
    <name evidence="2" type="ORF">BO94DRAFT_267583</name>
</gene>
<name>A0A317V9L2_9EURO</name>
<protein>
    <submittedName>
        <fullName evidence="2">Uncharacterized protein</fullName>
    </submittedName>
</protein>
<evidence type="ECO:0000256" key="1">
    <source>
        <dbReference type="SAM" id="MobiDB-lite"/>
    </source>
</evidence>
<feature type="region of interest" description="Disordered" evidence="1">
    <location>
        <begin position="106"/>
        <end position="129"/>
    </location>
</feature>
<dbReference type="AlphaFoldDB" id="A0A317V9L2"/>
<dbReference type="GeneID" id="37108680"/>
<dbReference type="Proteomes" id="UP000246702">
    <property type="component" value="Unassembled WGS sequence"/>
</dbReference>
<evidence type="ECO:0000313" key="3">
    <source>
        <dbReference type="Proteomes" id="UP000246702"/>
    </source>
</evidence>
<dbReference type="OrthoDB" id="4368687at2759"/>